<evidence type="ECO:0000259" key="1">
    <source>
        <dbReference type="Pfam" id="PF01345"/>
    </source>
</evidence>
<dbReference type="InterPro" id="IPR001434">
    <property type="entry name" value="OmcB-like_DUF11"/>
</dbReference>
<reference evidence="3 4" key="1">
    <citation type="submission" date="2019-09" db="EMBL/GenBank/DDBJ databases">
        <title>Draft genome sequence of Psychrobacter nivimaris LAMA 639, in search for biotechnological relevant genes.</title>
        <authorList>
            <person name="Lima A.O.S."/>
            <person name="Staloch B.E.K."/>
            <person name="Freitas R.C."/>
            <person name="Niero H."/>
            <person name="Silva M.A.C."/>
        </authorList>
    </citation>
    <scope>NUCLEOTIDE SEQUENCE [LARGE SCALE GENOMIC DNA]</scope>
    <source>
        <strain evidence="3 4">LAMA 639</strain>
    </source>
</reference>
<dbReference type="Pfam" id="PF01345">
    <property type="entry name" value="DUF11"/>
    <property type="match status" value="1"/>
</dbReference>
<dbReference type="RefSeq" id="WP_160020891.1">
    <property type="nucleotide sequence ID" value="NZ_VZIZ01000002.1"/>
</dbReference>
<gene>
    <name evidence="3" type="ORF">FQV37_1058</name>
</gene>
<dbReference type="EMBL" id="VZIZ01000002">
    <property type="protein sequence ID" value="KAF0570157.1"/>
    <property type="molecule type" value="Genomic_DNA"/>
</dbReference>
<dbReference type="Proteomes" id="UP000471465">
    <property type="component" value="Unassembled WGS sequence"/>
</dbReference>
<comment type="caution">
    <text evidence="3">The sequence shown here is derived from an EMBL/GenBank/DDBJ whole genome shotgun (WGS) entry which is preliminary data.</text>
</comment>
<feature type="domain" description="DUF11" evidence="1">
    <location>
        <begin position="274"/>
        <end position="398"/>
    </location>
</feature>
<evidence type="ECO:0000259" key="2">
    <source>
        <dbReference type="Pfam" id="PF20674"/>
    </source>
</evidence>
<name>A0A6N7C5R1_9GAMM</name>
<sequence length="1035" mass="110609">MYKAKKPLSIMNPFSFGKYQSQILSLIGFMILSLVSVSSHALVLNDGAAATCPSGSTKGILTNNSYSSLVTSFNSGNYQTVSSQSSTGSSVAIPLKIKMSISDFNFVNKSSVATLTSGNYTAIRFTGSAANSSVRNEILLDFQNSLNNEPLFLNKVALSTFDIDKLSSTNAYWDDNVKFVGTTQNNGTVNGVFQSITGSSVINTNGEGLRLNTDFNCGNTLESTCQGSVVFSEPVKSVKIIYSNTDNDTSTSISSRIIDFRLDSYCYQPSSYEITKDDGVTSIGTTSTTNYIIKVINNGNTPLTNIILKDPIVTGLTKETDITCDTTDNTNTCITAPTKTQLESSSGFNIPSLAVGKTYSIKVPTKVTASQGSTITNTATIKVSNLDLKSASDSNTVTGIFSGGSPVAPASCPSGHKMYYVGSNPPGYTPKETLPIAWTTGSFSKEYVFGNTKFNLSFTERLNLRTGYPTGTNFTDATENAINMYHDSFRTTIDHRLTATINKPVSKYGFVVQDLDSNQNGKYIESITLATSGGFFSKTESKPFQLSNANQTISGTAWDNCNTASPCNFNIDWGYKSALTPFAITHGNPYSEGATTTSAGGYVTGYSDFYFCLAPPKLVVKKVLGGNRVNDSVDSADQFEIKVTGDSLAANSFTTTGNAAIIDNGTSDLLSLTESKTYTISERVINGSVSNYSATYICNNATTGSTFTTTNATATLNEETIPTRSFTLSNLNYGDEITCTITNTPSVYTFTGFVYNDNGGIARSTNPDTKSDTSTTFTGNSKYFNGIFDSGETGIGNTTGLTISLTNCNGVNIGGTTSQTTSDNPLGQYKLVVSASTIAALSPQKVCIVQAEPDPWIFSVDTTPNIRNIDLQAGKLDYKTEGSLNLDFGEVEGDYAALVLRKAQYVNDCRSTLNYTATNINTAGNTDPRAGFSESGISGSDLTPGQCIAYRITATNRANLTINNFVMRDVLQKKGDNKALVTSVLAGVSNASDYANDNVPIGKNGTVKTTEFVLNPKTSRSFYFNTKYGTTMDTQ</sequence>
<keyword evidence="4" id="KW-1185">Reference proteome</keyword>
<accession>A0A6N7C5R1</accession>
<dbReference type="InterPro" id="IPR048834">
    <property type="entry name" value="SpaA_pre-album"/>
</dbReference>
<feature type="domain" description="SpaA-like prealbumin fold" evidence="2">
    <location>
        <begin position="618"/>
        <end position="745"/>
    </location>
</feature>
<dbReference type="AlphaFoldDB" id="A0A6N7C5R1"/>
<evidence type="ECO:0000313" key="3">
    <source>
        <dbReference type="EMBL" id="KAF0570157.1"/>
    </source>
</evidence>
<organism evidence="3 4">
    <name type="scientific">Psychrobacter nivimaris</name>
    <dbReference type="NCBI Taxonomy" id="281738"/>
    <lineage>
        <taxon>Bacteria</taxon>
        <taxon>Pseudomonadati</taxon>
        <taxon>Pseudomonadota</taxon>
        <taxon>Gammaproteobacteria</taxon>
        <taxon>Moraxellales</taxon>
        <taxon>Moraxellaceae</taxon>
        <taxon>Psychrobacter</taxon>
    </lineage>
</organism>
<evidence type="ECO:0000313" key="4">
    <source>
        <dbReference type="Proteomes" id="UP000471465"/>
    </source>
</evidence>
<dbReference type="Pfam" id="PF20674">
    <property type="entry name" value="SpaA_3"/>
    <property type="match status" value="1"/>
</dbReference>
<proteinExistence type="predicted"/>
<protein>
    <submittedName>
        <fullName evidence="3">Uncharacterized protein</fullName>
    </submittedName>
</protein>